<dbReference type="GO" id="GO:0005524">
    <property type="term" value="F:ATP binding"/>
    <property type="evidence" value="ECO:0007669"/>
    <property type="project" value="UniProtKB-KW"/>
</dbReference>
<feature type="domain" description="Clp1 P-loop" evidence="4">
    <location>
        <begin position="110"/>
        <end position="307"/>
    </location>
</feature>
<dbReference type="Proteomes" id="UP000195570">
    <property type="component" value="Unassembled WGS sequence"/>
</dbReference>
<dbReference type="Pfam" id="PF16575">
    <property type="entry name" value="CLP1_P"/>
    <property type="match status" value="1"/>
</dbReference>
<feature type="domain" description="Clp1 C-terminal" evidence="3">
    <location>
        <begin position="321"/>
        <end position="402"/>
    </location>
</feature>
<dbReference type="RefSeq" id="XP_067081116.1">
    <property type="nucleotide sequence ID" value="XM_067225015.1"/>
</dbReference>
<proteinExistence type="predicted"/>
<accession>A0A1G4IDV9</accession>
<evidence type="ECO:0000259" key="3">
    <source>
        <dbReference type="Pfam" id="PF06807"/>
    </source>
</evidence>
<evidence type="ECO:0000313" key="5">
    <source>
        <dbReference type="EMBL" id="SCU70273.1"/>
    </source>
</evidence>
<dbReference type="PANTHER" id="PTHR12755:SF17">
    <property type="entry name" value="POLYRIBONUCLEOTIDE 5'-HYDROXYL-KINASE CLP1 P-LOOP DOMAIN-CONTAINING PROTEIN"/>
    <property type="match status" value="1"/>
</dbReference>
<evidence type="ECO:0000313" key="6">
    <source>
        <dbReference type="Proteomes" id="UP000195570"/>
    </source>
</evidence>
<gene>
    <name evidence="5" type="ORF">TEOVI_000184600</name>
</gene>
<keyword evidence="1" id="KW-0547">Nucleotide-binding</keyword>
<protein>
    <submittedName>
        <fullName evidence="5">Uncharacterized protein</fullName>
    </submittedName>
</protein>
<name>A0A1G4IDV9_TRYEQ</name>
<dbReference type="InterPro" id="IPR027417">
    <property type="entry name" value="P-loop_NTPase"/>
</dbReference>
<dbReference type="InterPro" id="IPR045116">
    <property type="entry name" value="Clp1/Grc3"/>
</dbReference>
<evidence type="ECO:0000256" key="1">
    <source>
        <dbReference type="ARBA" id="ARBA00022741"/>
    </source>
</evidence>
<evidence type="ECO:0000259" key="4">
    <source>
        <dbReference type="Pfam" id="PF16575"/>
    </source>
</evidence>
<dbReference type="VEuPathDB" id="TriTrypDB:TEOVI_000184600"/>
<dbReference type="Pfam" id="PF06807">
    <property type="entry name" value="Clp1"/>
    <property type="match status" value="1"/>
</dbReference>
<dbReference type="EMBL" id="CZPT02001405">
    <property type="protein sequence ID" value="SCU70273.1"/>
    <property type="molecule type" value="Genomic_DNA"/>
</dbReference>
<reference evidence="5" key="1">
    <citation type="submission" date="2016-09" db="EMBL/GenBank/DDBJ databases">
        <authorList>
            <person name="Hebert L."/>
            <person name="Moumen B."/>
        </authorList>
    </citation>
    <scope>NUCLEOTIDE SEQUENCE [LARGE SCALE GENOMIC DNA]</scope>
    <source>
        <strain evidence="5">OVI</strain>
    </source>
</reference>
<sequence length="430" mass="45744">MSSPYQRKITISAGEECTLSGSCVVGLQLLSGVVEVAGVLLKAKEPPTFRLLTDRYSLVMYTLEGGCVLATSTKQFEVSKAATGMASVGQLCRGALATVTRSKVLVIGRRASGKTLTAHTICNILREDASAVELGAASTSVFLMDLNAESNSIYAPGCISTVLVEHILWPDTSASPTLLPFSLFVGETAPPGNESVASFLSFVEQLNECTDALIGAANTERAHVVIDAPSPQEGVMEGVYFRRLVELLRPTHVVMVSTQGESDLCSNVLQEDIQRVLPECDVSYVAPVSQRCNSSVREQRLCGYFSGNPQCPLACAKIVLPLAQVQLVRYVRSESGVTCSKVTPSATIIGCICAVSHAEVIEEVPLAPIAGLLLLFAIDEEHEELVAVVPASEPLPRRFLILPNEPTRSCPPSALFSGEVAAHVEEAVAI</sequence>
<dbReference type="GeneID" id="92375786"/>
<evidence type="ECO:0000256" key="2">
    <source>
        <dbReference type="ARBA" id="ARBA00022840"/>
    </source>
</evidence>
<comment type="caution">
    <text evidence="5">The sequence shown here is derived from an EMBL/GenBank/DDBJ whole genome shotgun (WGS) entry which is preliminary data.</text>
</comment>
<dbReference type="GO" id="GO:0031124">
    <property type="term" value="P:mRNA 3'-end processing"/>
    <property type="evidence" value="ECO:0007669"/>
    <property type="project" value="InterPro"/>
</dbReference>
<dbReference type="InterPro" id="IPR032319">
    <property type="entry name" value="CLP1_P"/>
</dbReference>
<keyword evidence="6" id="KW-1185">Reference proteome</keyword>
<dbReference type="Gene3D" id="3.40.50.300">
    <property type="entry name" value="P-loop containing nucleotide triphosphate hydrolases"/>
    <property type="match status" value="1"/>
</dbReference>
<dbReference type="GO" id="GO:0006388">
    <property type="term" value="P:tRNA splicing, via endonucleolytic cleavage and ligation"/>
    <property type="evidence" value="ECO:0007669"/>
    <property type="project" value="TreeGrafter"/>
</dbReference>
<keyword evidence="2" id="KW-0067">ATP-binding</keyword>
<dbReference type="GO" id="GO:0005634">
    <property type="term" value="C:nucleus"/>
    <property type="evidence" value="ECO:0007669"/>
    <property type="project" value="TreeGrafter"/>
</dbReference>
<dbReference type="InterPro" id="IPR038238">
    <property type="entry name" value="Clp1_C_sf"/>
</dbReference>
<organism evidence="5 6">
    <name type="scientific">Trypanosoma equiperdum</name>
    <dbReference type="NCBI Taxonomy" id="5694"/>
    <lineage>
        <taxon>Eukaryota</taxon>
        <taxon>Discoba</taxon>
        <taxon>Euglenozoa</taxon>
        <taxon>Kinetoplastea</taxon>
        <taxon>Metakinetoplastina</taxon>
        <taxon>Trypanosomatida</taxon>
        <taxon>Trypanosomatidae</taxon>
        <taxon>Trypanosoma</taxon>
    </lineage>
</organism>
<dbReference type="GO" id="GO:0051731">
    <property type="term" value="F:polynucleotide 5'-hydroxyl-kinase activity"/>
    <property type="evidence" value="ECO:0007669"/>
    <property type="project" value="InterPro"/>
</dbReference>
<dbReference type="InterPro" id="IPR010655">
    <property type="entry name" value="Clp1_C"/>
</dbReference>
<dbReference type="PANTHER" id="PTHR12755">
    <property type="entry name" value="CLEAVAGE/POLYADENYLATION FACTOR IA SUBUNIT CLP1P"/>
    <property type="match status" value="1"/>
</dbReference>
<dbReference type="Gene3D" id="2.40.30.330">
    <property type="entry name" value="Pre-mRNA cleavage complex subunit Clp1, C-terminal domain"/>
    <property type="match status" value="1"/>
</dbReference>
<dbReference type="AlphaFoldDB" id="A0A1G4IDV9"/>